<organism evidence="6 7">
    <name type="scientific">Celeribacter arenosi</name>
    <dbReference type="NCBI Taxonomy" id="792649"/>
    <lineage>
        <taxon>Bacteria</taxon>
        <taxon>Pseudomonadati</taxon>
        <taxon>Pseudomonadota</taxon>
        <taxon>Alphaproteobacteria</taxon>
        <taxon>Rhodobacterales</taxon>
        <taxon>Roseobacteraceae</taxon>
        <taxon>Celeribacter</taxon>
    </lineage>
</organism>
<dbReference type="PRINTS" id="PR00039">
    <property type="entry name" value="HTHLYSR"/>
</dbReference>
<keyword evidence="7" id="KW-1185">Reference proteome</keyword>
<dbReference type="InterPro" id="IPR036390">
    <property type="entry name" value="WH_DNA-bd_sf"/>
</dbReference>
<keyword evidence="4" id="KW-0804">Transcription</keyword>
<sequence length="310" mass="34175">MRMDWRDIPSLSSLRAFESAARLGGYSAAARELNVTHAAVAQHVRGLESHLGEKLLQRDKKGMALTATGRSLADSLAEGFGMIVSGVRAVTDEKTGRALRISTTPTFAEVWLMPKLGAFWSEHPHISVQVQPSMGLSNMRADDIDLAIRFGHGSWPGVDVVPLLMSPFTVVCSPDYTPEDRLEDIEDTSGFYWLFSEFSSEQYAWGQRIGIDFHEEGYRELASNALTLSAVRSGHGVSIQSRVLVEDDIASGRMKVLYEGDPENIGYYIVTAAGVLSPNIRLFRNWLIKNAEPVATLEELASGWDDVEPD</sequence>
<dbReference type="Gene3D" id="3.40.190.10">
    <property type="entry name" value="Periplasmic binding protein-like II"/>
    <property type="match status" value="2"/>
</dbReference>
<dbReference type="Gene3D" id="1.10.10.10">
    <property type="entry name" value="Winged helix-like DNA-binding domain superfamily/Winged helix DNA-binding domain"/>
    <property type="match status" value="1"/>
</dbReference>
<feature type="domain" description="HTH lysR-type" evidence="5">
    <location>
        <begin position="9"/>
        <end position="66"/>
    </location>
</feature>
<evidence type="ECO:0000256" key="3">
    <source>
        <dbReference type="ARBA" id="ARBA00023125"/>
    </source>
</evidence>
<dbReference type="Proteomes" id="UP001399917">
    <property type="component" value="Unassembled WGS sequence"/>
</dbReference>
<reference evidence="7" key="1">
    <citation type="journal article" date="2019" name="Int. J. Syst. Evol. Microbiol.">
        <title>The Global Catalogue of Microorganisms (GCM) 10K type strain sequencing project: providing services to taxonomists for standard genome sequencing and annotation.</title>
        <authorList>
            <consortium name="The Broad Institute Genomics Platform"/>
            <consortium name="The Broad Institute Genome Sequencing Center for Infectious Disease"/>
            <person name="Wu L."/>
            <person name="Ma J."/>
        </authorList>
    </citation>
    <scope>NUCLEOTIDE SEQUENCE [LARGE SCALE GENOMIC DNA]</scope>
    <source>
        <strain evidence="7">JCM 17190</strain>
    </source>
</reference>
<dbReference type="InterPro" id="IPR000847">
    <property type="entry name" value="LysR_HTH_N"/>
</dbReference>
<evidence type="ECO:0000313" key="7">
    <source>
        <dbReference type="Proteomes" id="UP001399917"/>
    </source>
</evidence>
<protein>
    <submittedName>
        <fullName evidence="6">Transcriptional regulator GcvA</fullName>
    </submittedName>
</protein>
<evidence type="ECO:0000259" key="5">
    <source>
        <dbReference type="PROSITE" id="PS50931"/>
    </source>
</evidence>
<dbReference type="PROSITE" id="PS50931">
    <property type="entry name" value="HTH_LYSR"/>
    <property type="match status" value="1"/>
</dbReference>
<dbReference type="InterPro" id="IPR036388">
    <property type="entry name" value="WH-like_DNA-bd_sf"/>
</dbReference>
<name>A0ABP7JY45_9RHOB</name>
<dbReference type="EMBL" id="BAABDF010000003">
    <property type="protein sequence ID" value="GAA3858699.1"/>
    <property type="molecule type" value="Genomic_DNA"/>
</dbReference>
<evidence type="ECO:0000256" key="2">
    <source>
        <dbReference type="ARBA" id="ARBA00023015"/>
    </source>
</evidence>
<dbReference type="Pfam" id="PF03466">
    <property type="entry name" value="LysR_substrate"/>
    <property type="match status" value="1"/>
</dbReference>
<proteinExistence type="inferred from homology"/>
<dbReference type="Pfam" id="PF00126">
    <property type="entry name" value="HTH_1"/>
    <property type="match status" value="1"/>
</dbReference>
<dbReference type="InterPro" id="IPR005119">
    <property type="entry name" value="LysR_subst-bd"/>
</dbReference>
<dbReference type="SUPFAM" id="SSF46785">
    <property type="entry name" value="Winged helix' DNA-binding domain"/>
    <property type="match status" value="1"/>
</dbReference>
<comment type="similarity">
    <text evidence="1">Belongs to the LysR transcriptional regulatory family.</text>
</comment>
<evidence type="ECO:0000313" key="6">
    <source>
        <dbReference type="EMBL" id="GAA3858699.1"/>
    </source>
</evidence>
<keyword evidence="2" id="KW-0805">Transcription regulation</keyword>
<gene>
    <name evidence="6" type="primary">gcvA</name>
    <name evidence="6" type="ORF">GCM10022404_06870</name>
</gene>
<dbReference type="PANTHER" id="PTHR30537">
    <property type="entry name" value="HTH-TYPE TRANSCRIPTIONAL REGULATOR"/>
    <property type="match status" value="1"/>
</dbReference>
<dbReference type="SUPFAM" id="SSF53850">
    <property type="entry name" value="Periplasmic binding protein-like II"/>
    <property type="match status" value="1"/>
</dbReference>
<accession>A0ABP7JY45</accession>
<dbReference type="PANTHER" id="PTHR30537:SF26">
    <property type="entry name" value="GLYCINE CLEAVAGE SYSTEM TRANSCRIPTIONAL ACTIVATOR"/>
    <property type="match status" value="1"/>
</dbReference>
<keyword evidence="3" id="KW-0238">DNA-binding</keyword>
<dbReference type="InterPro" id="IPR058163">
    <property type="entry name" value="LysR-type_TF_proteobact-type"/>
</dbReference>
<evidence type="ECO:0000256" key="1">
    <source>
        <dbReference type="ARBA" id="ARBA00009437"/>
    </source>
</evidence>
<comment type="caution">
    <text evidence="6">The sequence shown here is derived from an EMBL/GenBank/DDBJ whole genome shotgun (WGS) entry which is preliminary data.</text>
</comment>
<evidence type="ECO:0000256" key="4">
    <source>
        <dbReference type="ARBA" id="ARBA00023163"/>
    </source>
</evidence>